<dbReference type="InterPro" id="IPR028082">
    <property type="entry name" value="Peripla_BP_I"/>
</dbReference>
<dbReference type="InterPro" id="IPR046335">
    <property type="entry name" value="LacI/GalR-like_sensor"/>
</dbReference>
<evidence type="ECO:0000313" key="6">
    <source>
        <dbReference type="EMBL" id="RGA06360.1"/>
    </source>
</evidence>
<reference evidence="6 7" key="1">
    <citation type="submission" date="2018-08" db="EMBL/GenBank/DDBJ databases">
        <title>Microbispora. triticiradicis sp. nov., a novel actinomycete isolated from the root of wheat (Triticum aestivum L.)).</title>
        <authorList>
            <person name="Han C."/>
        </authorList>
    </citation>
    <scope>NUCLEOTIDE SEQUENCE [LARGE SCALE GENOMIC DNA]</scope>
    <source>
        <strain evidence="6 7">NEAU-HRDPA2-9</strain>
    </source>
</reference>
<keyword evidence="7" id="KW-1185">Reference proteome</keyword>
<dbReference type="Pfam" id="PF13377">
    <property type="entry name" value="Peripla_BP_3"/>
    <property type="match status" value="1"/>
</dbReference>
<proteinExistence type="predicted"/>
<feature type="domain" description="HTH lacI-type" evidence="5">
    <location>
        <begin position="8"/>
        <end position="63"/>
    </location>
</feature>
<evidence type="ECO:0000313" key="7">
    <source>
        <dbReference type="Proteomes" id="UP000262538"/>
    </source>
</evidence>
<dbReference type="PRINTS" id="PR00036">
    <property type="entry name" value="HTHLACI"/>
</dbReference>
<dbReference type="Proteomes" id="UP000262538">
    <property type="component" value="Unassembled WGS sequence"/>
</dbReference>
<keyword evidence="1" id="KW-0805">Transcription regulation</keyword>
<dbReference type="EMBL" id="QFZU02000017">
    <property type="protein sequence ID" value="RGA06360.1"/>
    <property type="molecule type" value="Genomic_DNA"/>
</dbReference>
<dbReference type="Gene3D" id="1.10.260.40">
    <property type="entry name" value="lambda repressor-like DNA-binding domains"/>
    <property type="match status" value="1"/>
</dbReference>
<evidence type="ECO:0000259" key="5">
    <source>
        <dbReference type="PROSITE" id="PS50932"/>
    </source>
</evidence>
<keyword evidence="2" id="KW-0238">DNA-binding</keyword>
<dbReference type="PROSITE" id="PS00356">
    <property type="entry name" value="HTH_LACI_1"/>
    <property type="match status" value="1"/>
</dbReference>
<organism evidence="6 7">
    <name type="scientific">Microbispora triticiradicis</name>
    <dbReference type="NCBI Taxonomy" id="2200763"/>
    <lineage>
        <taxon>Bacteria</taxon>
        <taxon>Bacillati</taxon>
        <taxon>Actinomycetota</taxon>
        <taxon>Actinomycetes</taxon>
        <taxon>Streptosporangiales</taxon>
        <taxon>Streptosporangiaceae</taxon>
        <taxon>Microbispora</taxon>
    </lineage>
</organism>
<protein>
    <submittedName>
        <fullName evidence="6">LacI family transcriptional regulator</fullName>
    </submittedName>
</protein>
<dbReference type="PROSITE" id="PS50932">
    <property type="entry name" value="HTH_LACI_2"/>
    <property type="match status" value="1"/>
</dbReference>
<evidence type="ECO:0000256" key="1">
    <source>
        <dbReference type="ARBA" id="ARBA00023015"/>
    </source>
</evidence>
<comment type="caution">
    <text evidence="6">The sequence shown here is derived from an EMBL/GenBank/DDBJ whole genome shotgun (WGS) entry which is preliminary data.</text>
</comment>
<accession>A0ABX9LR19</accession>
<gene>
    <name evidence="6" type="ORF">DI270_003710</name>
</gene>
<dbReference type="SMART" id="SM00354">
    <property type="entry name" value="HTH_LACI"/>
    <property type="match status" value="1"/>
</dbReference>
<dbReference type="InterPro" id="IPR010982">
    <property type="entry name" value="Lambda_DNA-bd_dom_sf"/>
</dbReference>
<name>A0ABX9LR19_9ACTN</name>
<dbReference type="Gene3D" id="3.40.50.2300">
    <property type="match status" value="2"/>
</dbReference>
<dbReference type="InterPro" id="IPR000843">
    <property type="entry name" value="HTH_LacI"/>
</dbReference>
<feature type="region of interest" description="Disordered" evidence="4">
    <location>
        <begin position="338"/>
        <end position="362"/>
    </location>
</feature>
<evidence type="ECO:0000256" key="2">
    <source>
        <dbReference type="ARBA" id="ARBA00023125"/>
    </source>
</evidence>
<dbReference type="CDD" id="cd01392">
    <property type="entry name" value="HTH_LacI"/>
    <property type="match status" value="1"/>
</dbReference>
<dbReference type="SUPFAM" id="SSF47413">
    <property type="entry name" value="lambda repressor-like DNA-binding domains"/>
    <property type="match status" value="1"/>
</dbReference>
<dbReference type="Pfam" id="PF00356">
    <property type="entry name" value="LacI"/>
    <property type="match status" value="1"/>
</dbReference>
<dbReference type="RefSeq" id="WP_111697841.1">
    <property type="nucleotide sequence ID" value="NZ_QFZU02000017.1"/>
</dbReference>
<dbReference type="PANTHER" id="PTHR30146">
    <property type="entry name" value="LACI-RELATED TRANSCRIPTIONAL REPRESSOR"/>
    <property type="match status" value="1"/>
</dbReference>
<keyword evidence="3" id="KW-0804">Transcription</keyword>
<sequence>MGAKRGAVTLEDVARRAGVSLATASRAINGSARKVRPEIRERVEQAARDLDYAANAQAQAVARGRTDVVGLVVQDIEDPYFSSIAAGAMRVAEANGLMVCIASAGRRPDKEIEYVAALRRMRAAAIVIAGSRTDDRDALARLGTEVDAFERSGGRAVLIGQRRLPVDTLVVANRSGARDLATRLTGLGYRSFGVLAGPRGLLTAVDRLAGFAEGLRKAGVALSRDAVVHGEFTRDGGHAAMLELLARGRSVECVFAVNDVMAVGAIAALRTLGLERTVAVAGFDDITTLRDVIPALTTVRLPLVEIGETALEMVLREHSGRPRYQRIVGEVVLRESTPGVRPAHPAPVGAAEPLPTGPASST</sequence>
<dbReference type="PANTHER" id="PTHR30146:SF153">
    <property type="entry name" value="LACTOSE OPERON REPRESSOR"/>
    <property type="match status" value="1"/>
</dbReference>
<dbReference type="CDD" id="cd06267">
    <property type="entry name" value="PBP1_LacI_sugar_binding-like"/>
    <property type="match status" value="1"/>
</dbReference>
<dbReference type="SUPFAM" id="SSF53822">
    <property type="entry name" value="Periplasmic binding protein-like I"/>
    <property type="match status" value="1"/>
</dbReference>
<evidence type="ECO:0000256" key="3">
    <source>
        <dbReference type="ARBA" id="ARBA00023163"/>
    </source>
</evidence>
<evidence type="ECO:0000256" key="4">
    <source>
        <dbReference type="SAM" id="MobiDB-lite"/>
    </source>
</evidence>